<organism evidence="2 3">
    <name type="scientific">Elysia crispata</name>
    <name type="common">lettuce slug</name>
    <dbReference type="NCBI Taxonomy" id="231223"/>
    <lineage>
        <taxon>Eukaryota</taxon>
        <taxon>Metazoa</taxon>
        <taxon>Spiralia</taxon>
        <taxon>Lophotrochozoa</taxon>
        <taxon>Mollusca</taxon>
        <taxon>Gastropoda</taxon>
        <taxon>Heterobranchia</taxon>
        <taxon>Euthyneura</taxon>
        <taxon>Panpulmonata</taxon>
        <taxon>Sacoglossa</taxon>
        <taxon>Placobranchoidea</taxon>
        <taxon>Plakobranchidae</taxon>
        <taxon>Elysia</taxon>
    </lineage>
</organism>
<name>A0AAE1A5B2_9GAST</name>
<feature type="region of interest" description="Disordered" evidence="1">
    <location>
        <begin position="1"/>
        <end position="56"/>
    </location>
</feature>
<evidence type="ECO:0000256" key="1">
    <source>
        <dbReference type="SAM" id="MobiDB-lite"/>
    </source>
</evidence>
<gene>
    <name evidence="2" type="ORF">RRG08_054873</name>
</gene>
<evidence type="ECO:0000313" key="3">
    <source>
        <dbReference type="Proteomes" id="UP001283361"/>
    </source>
</evidence>
<evidence type="ECO:0000313" key="2">
    <source>
        <dbReference type="EMBL" id="KAK3781534.1"/>
    </source>
</evidence>
<dbReference type="Proteomes" id="UP001283361">
    <property type="component" value="Unassembled WGS sequence"/>
</dbReference>
<comment type="caution">
    <text evidence="2">The sequence shown here is derived from an EMBL/GenBank/DDBJ whole genome shotgun (WGS) entry which is preliminary data.</text>
</comment>
<reference evidence="2" key="1">
    <citation type="journal article" date="2023" name="G3 (Bethesda)">
        <title>A reference genome for the long-term kleptoplast-retaining sea slug Elysia crispata morphotype clarki.</title>
        <authorList>
            <person name="Eastman K.E."/>
            <person name="Pendleton A.L."/>
            <person name="Shaikh M.A."/>
            <person name="Suttiyut T."/>
            <person name="Ogas R."/>
            <person name="Tomko P."/>
            <person name="Gavelis G."/>
            <person name="Widhalm J.R."/>
            <person name="Wisecaver J.H."/>
        </authorList>
    </citation>
    <scope>NUCLEOTIDE SEQUENCE</scope>
    <source>
        <strain evidence="2">ECLA1</strain>
    </source>
</reference>
<dbReference type="AlphaFoldDB" id="A0AAE1A5B2"/>
<feature type="compositionally biased region" description="Polar residues" evidence="1">
    <location>
        <begin position="1"/>
        <end position="11"/>
    </location>
</feature>
<dbReference type="EMBL" id="JAWDGP010002623">
    <property type="protein sequence ID" value="KAK3781534.1"/>
    <property type="molecule type" value="Genomic_DNA"/>
</dbReference>
<accession>A0AAE1A5B2</accession>
<keyword evidence="3" id="KW-1185">Reference proteome</keyword>
<proteinExistence type="predicted"/>
<sequence>MSLKLRTSLSGAKNLPDSARLTRRSIKGNHSSSARRPFNKFVWPEGPRQGKAADLAENQGKLDLECRQCT</sequence>
<protein>
    <submittedName>
        <fullName evidence="2">Uncharacterized protein</fullName>
    </submittedName>
</protein>